<dbReference type="EMBL" id="RBXL01000001">
    <property type="protein sequence ID" value="RKT47083.1"/>
    <property type="molecule type" value="Genomic_DNA"/>
</dbReference>
<evidence type="ECO:0000313" key="1">
    <source>
        <dbReference type="EMBL" id="RKT47083.1"/>
    </source>
</evidence>
<reference evidence="1 2" key="1">
    <citation type="submission" date="2018-10" db="EMBL/GenBank/DDBJ databases">
        <title>Genomic Encyclopedia of Archaeal and Bacterial Type Strains, Phase II (KMG-II): from individual species to whole genera.</title>
        <authorList>
            <person name="Goeker M."/>
        </authorList>
    </citation>
    <scope>NUCLEOTIDE SEQUENCE [LARGE SCALE GENOMIC DNA]</scope>
    <source>
        <strain evidence="1 2">DSM 235</strain>
    </source>
</reference>
<organism evidence="1 2">
    <name type="scientific">Thiocapsa rosea</name>
    <dbReference type="NCBI Taxonomy" id="69360"/>
    <lineage>
        <taxon>Bacteria</taxon>
        <taxon>Pseudomonadati</taxon>
        <taxon>Pseudomonadota</taxon>
        <taxon>Gammaproteobacteria</taxon>
        <taxon>Chromatiales</taxon>
        <taxon>Chromatiaceae</taxon>
        <taxon>Thiocapsa</taxon>
    </lineage>
</organism>
<proteinExistence type="predicted"/>
<evidence type="ECO:0000313" key="2">
    <source>
        <dbReference type="Proteomes" id="UP000274556"/>
    </source>
</evidence>
<gene>
    <name evidence="1" type="ORF">BDD21_4637</name>
</gene>
<accession>A0A495VEQ4</accession>
<dbReference type="AlphaFoldDB" id="A0A495VEQ4"/>
<name>A0A495VEQ4_9GAMM</name>
<dbReference type="Proteomes" id="UP000274556">
    <property type="component" value="Unassembled WGS sequence"/>
</dbReference>
<sequence length="569" mass="63494">MNDLKTPMSRLLRLFRDARDRWRAKALERQKRLRAAQVRIRDLEDSRAYWKARALVAEGQAPASAASGDETDKERGEEPPMALVPTRLANHHYSLEVIQLSLQLYLHASFGCRGVSWVLRLLAGYLPLGVPASTTVLNWCCRLGLARLQRPLPRRDDWIFVIDETVGLGALKCLVVLGIPVARLAETGYSPRHGDMTVLAVEMTLKSTGIWVAAVLEQVSARTGVPVQIVADHGSDVRKGIALFRQQAPSCVETYDISHAIATHLKAHWRDDAHWQAFLKQAGATLSHFQQTDLAFLLPPRQRTKARYMAMDAHVDWAQRLIGYHDQGDFSAIGLPCVFTANAWAQLRMAWGKRRVEPLRALIGTHYDTRAALCEALQAAGATALDDLDDTFWRLADRGYARFLQAFAWVLPYRARLPEWTQTIAVSKTIQTILKTRGLSRATPALVLEQLAAQGPLAAPVADFQTRVLQHVEHEATKLPAGATWLASSDIIESVFGHYKAFTARGPLKEVGRLVLLIPAFLCELTAPVIREAMASVRTIDVEQWVHMHLGPSMLARRRRALRPAMKTA</sequence>
<comment type="caution">
    <text evidence="1">The sequence shown here is derived from an EMBL/GenBank/DDBJ whole genome shotgun (WGS) entry which is preliminary data.</text>
</comment>
<keyword evidence="2" id="KW-1185">Reference proteome</keyword>
<protein>
    <submittedName>
        <fullName evidence="1">Uncharacterized protein</fullName>
    </submittedName>
</protein>